<evidence type="ECO:0000256" key="1">
    <source>
        <dbReference type="SAM" id="Coils"/>
    </source>
</evidence>
<organism evidence="2 3">
    <name type="scientific">Crepidotus variabilis</name>
    <dbReference type="NCBI Taxonomy" id="179855"/>
    <lineage>
        <taxon>Eukaryota</taxon>
        <taxon>Fungi</taxon>
        <taxon>Dikarya</taxon>
        <taxon>Basidiomycota</taxon>
        <taxon>Agaricomycotina</taxon>
        <taxon>Agaricomycetes</taxon>
        <taxon>Agaricomycetidae</taxon>
        <taxon>Agaricales</taxon>
        <taxon>Agaricineae</taxon>
        <taxon>Crepidotaceae</taxon>
        <taxon>Crepidotus</taxon>
    </lineage>
</organism>
<keyword evidence="1" id="KW-0175">Coiled coil</keyword>
<sequence length="469" mass="51660">MSAPTLETKVFRLEHLGKALEAKDLLLSFSVPSNNPTQLWSSYPGVSGQWIVNRGTGAYLVVDNNSSTVGVKIEVPYEWKIQNDGSSVRLETAFQKIFLQSSQQKPTVSPLCDADSLFNITYVAQPSLSIGSENYLQSPEHTCVANHVFNTVNALNAVIHILEHPDSTLPVESMAVLFNGHINLFRARGNEATQNLEFAKQTVASWFTVIGAKIDAEVKNKGTTESSIRDENPGLKADEKKLAELRTTHIKTETDLEAEKKKFKTAEDEYESAKKHFDNAKANEILAEGNFNHALENVGGDPGEPDPSTFVGTVWAAKKTECEGAEEKEISRKGELEHQRGLVKTLEDQSSGERKEIATLESDIKKAKTAIEDGSGKITDYQNHHKTLTTLHGLLKDCREHLIDTLRYKVGGDAKFSAVREKLKGLINILEKGEDFKEPLKILDRAALDHLMTRIPAITGGSPAGKLST</sequence>
<comment type="caution">
    <text evidence="2">The sequence shown here is derived from an EMBL/GenBank/DDBJ whole genome shotgun (WGS) entry which is preliminary data.</text>
</comment>
<proteinExistence type="predicted"/>
<name>A0A9P6ENF2_9AGAR</name>
<dbReference type="EMBL" id="MU157834">
    <property type="protein sequence ID" value="KAF9531804.1"/>
    <property type="molecule type" value="Genomic_DNA"/>
</dbReference>
<dbReference type="AlphaFoldDB" id="A0A9P6ENF2"/>
<keyword evidence="3" id="KW-1185">Reference proteome</keyword>
<evidence type="ECO:0000313" key="3">
    <source>
        <dbReference type="Proteomes" id="UP000807306"/>
    </source>
</evidence>
<gene>
    <name evidence="2" type="ORF">CPB83DRAFT_904427</name>
</gene>
<accession>A0A9P6ENF2</accession>
<dbReference type="OrthoDB" id="3130513at2759"/>
<feature type="coiled-coil region" evidence="1">
    <location>
        <begin position="256"/>
        <end position="283"/>
    </location>
</feature>
<reference evidence="2" key="1">
    <citation type="submission" date="2020-11" db="EMBL/GenBank/DDBJ databases">
        <authorList>
            <consortium name="DOE Joint Genome Institute"/>
            <person name="Ahrendt S."/>
            <person name="Riley R."/>
            <person name="Andreopoulos W."/>
            <person name="Labutti K."/>
            <person name="Pangilinan J."/>
            <person name="Ruiz-Duenas F.J."/>
            <person name="Barrasa J.M."/>
            <person name="Sanchez-Garcia M."/>
            <person name="Camarero S."/>
            <person name="Miyauchi S."/>
            <person name="Serrano A."/>
            <person name="Linde D."/>
            <person name="Babiker R."/>
            <person name="Drula E."/>
            <person name="Ayuso-Fernandez I."/>
            <person name="Pacheco R."/>
            <person name="Padilla G."/>
            <person name="Ferreira P."/>
            <person name="Barriuso J."/>
            <person name="Kellner H."/>
            <person name="Castanera R."/>
            <person name="Alfaro M."/>
            <person name="Ramirez L."/>
            <person name="Pisabarro A.G."/>
            <person name="Kuo A."/>
            <person name="Tritt A."/>
            <person name="Lipzen A."/>
            <person name="He G."/>
            <person name="Yan M."/>
            <person name="Ng V."/>
            <person name="Cullen D."/>
            <person name="Martin F."/>
            <person name="Rosso M.-N."/>
            <person name="Henrissat B."/>
            <person name="Hibbett D."/>
            <person name="Martinez A.T."/>
            <person name="Grigoriev I.V."/>
        </authorList>
    </citation>
    <scope>NUCLEOTIDE SEQUENCE</scope>
    <source>
        <strain evidence="2">CBS 506.95</strain>
    </source>
</reference>
<evidence type="ECO:0000313" key="2">
    <source>
        <dbReference type="EMBL" id="KAF9531804.1"/>
    </source>
</evidence>
<dbReference type="Proteomes" id="UP000807306">
    <property type="component" value="Unassembled WGS sequence"/>
</dbReference>
<protein>
    <submittedName>
        <fullName evidence="2">Uncharacterized protein</fullName>
    </submittedName>
</protein>